<keyword evidence="4 8" id="KW-0276">Fatty acid metabolism</keyword>
<evidence type="ECO:0000256" key="2">
    <source>
        <dbReference type="ARBA" id="ARBA00017562"/>
    </source>
</evidence>
<organism evidence="10 11">
    <name type="scientific">Anaerocolumna jejuensis DSM 15929</name>
    <dbReference type="NCBI Taxonomy" id="1121322"/>
    <lineage>
        <taxon>Bacteria</taxon>
        <taxon>Bacillati</taxon>
        <taxon>Bacillota</taxon>
        <taxon>Clostridia</taxon>
        <taxon>Lachnospirales</taxon>
        <taxon>Lachnospiraceae</taxon>
        <taxon>Anaerocolumna</taxon>
    </lineage>
</organism>
<dbReference type="AlphaFoldDB" id="A0A1M6QQ21"/>
<dbReference type="OrthoDB" id="9811735at2"/>
<dbReference type="PROSITE" id="PS00188">
    <property type="entry name" value="BIOTIN"/>
    <property type="match status" value="1"/>
</dbReference>
<evidence type="ECO:0000256" key="3">
    <source>
        <dbReference type="ARBA" id="ARBA00022516"/>
    </source>
</evidence>
<feature type="domain" description="Lipoyl-binding" evidence="9">
    <location>
        <begin position="50"/>
        <end position="138"/>
    </location>
</feature>
<evidence type="ECO:0000256" key="1">
    <source>
        <dbReference type="ARBA" id="ARBA00005194"/>
    </source>
</evidence>
<comment type="function">
    <text evidence="8">This protein is a component of the acetyl coenzyme A carboxylase complex; first, biotin carboxylase catalyzes the carboxylation of the carrier protein and then the transcarboxylase transfers the carboxyl group to form malonyl-CoA.</text>
</comment>
<dbReference type="Proteomes" id="UP000184386">
    <property type="component" value="Unassembled WGS sequence"/>
</dbReference>
<sequence>MNQEEILQLINAVSSSNLTAFRYKDGDVSLELECMAGFSGEGPAKVMVPSKEAGTAEKDENLSVIQSPMVGTFYAAKSEKGEPFVQVGDRVKIGQVVGIIEAMKLMNEIESDYDGIIEKISVQNKDMVEYGQPLIYIRTL</sequence>
<dbReference type="PRINTS" id="PR01071">
    <property type="entry name" value="ACOABIOTINCC"/>
</dbReference>
<dbReference type="Pfam" id="PF00364">
    <property type="entry name" value="Biotin_lipoyl"/>
    <property type="match status" value="1"/>
</dbReference>
<evidence type="ECO:0000313" key="11">
    <source>
        <dbReference type="Proteomes" id="UP000184386"/>
    </source>
</evidence>
<keyword evidence="6 8" id="KW-0275">Fatty acid biosynthesis</keyword>
<protein>
    <recommendedName>
        <fullName evidence="2 8">Biotin carboxyl carrier protein of acetyl-CoA carboxylase</fullName>
    </recommendedName>
</protein>
<dbReference type="RefSeq" id="WP_073275326.1">
    <property type="nucleotide sequence ID" value="NZ_FRAC01000010.1"/>
</dbReference>
<dbReference type="InterPro" id="IPR001249">
    <property type="entry name" value="AcCoA_biotinCC"/>
</dbReference>
<dbReference type="InterPro" id="IPR000089">
    <property type="entry name" value="Biotin_lipoyl"/>
</dbReference>
<dbReference type="GO" id="GO:0006633">
    <property type="term" value="P:fatty acid biosynthetic process"/>
    <property type="evidence" value="ECO:0007669"/>
    <property type="project" value="UniProtKB-UniPathway"/>
</dbReference>
<dbReference type="UniPathway" id="UPA00094"/>
<dbReference type="PANTHER" id="PTHR45266:SF3">
    <property type="entry name" value="OXALOACETATE DECARBOXYLASE ALPHA CHAIN"/>
    <property type="match status" value="1"/>
</dbReference>
<reference evidence="10 11" key="1">
    <citation type="submission" date="2016-11" db="EMBL/GenBank/DDBJ databases">
        <authorList>
            <person name="Jaros S."/>
            <person name="Januszkiewicz K."/>
            <person name="Wedrychowicz H."/>
        </authorList>
    </citation>
    <scope>NUCLEOTIDE SEQUENCE [LARGE SCALE GENOMIC DNA]</scope>
    <source>
        <strain evidence="10 11">DSM 15929</strain>
    </source>
</reference>
<evidence type="ECO:0000256" key="4">
    <source>
        <dbReference type="ARBA" id="ARBA00022832"/>
    </source>
</evidence>
<keyword evidence="5 8" id="KW-0443">Lipid metabolism</keyword>
<dbReference type="GO" id="GO:0003989">
    <property type="term" value="F:acetyl-CoA carboxylase activity"/>
    <property type="evidence" value="ECO:0007669"/>
    <property type="project" value="InterPro"/>
</dbReference>
<accession>A0A1M6QQ21</accession>
<name>A0A1M6QQ21_9FIRM</name>
<keyword evidence="3 8" id="KW-0444">Lipid biosynthesis</keyword>
<dbReference type="CDD" id="cd06850">
    <property type="entry name" value="biotinyl_domain"/>
    <property type="match status" value="1"/>
</dbReference>
<dbReference type="Gene3D" id="2.40.50.100">
    <property type="match status" value="1"/>
</dbReference>
<dbReference type="PROSITE" id="PS50968">
    <property type="entry name" value="BIOTINYL_LIPOYL"/>
    <property type="match status" value="1"/>
</dbReference>
<proteinExistence type="predicted"/>
<dbReference type="InterPro" id="IPR050709">
    <property type="entry name" value="Biotin_Carboxyl_Carrier/Decarb"/>
</dbReference>
<evidence type="ECO:0000256" key="6">
    <source>
        <dbReference type="ARBA" id="ARBA00023160"/>
    </source>
</evidence>
<dbReference type="EMBL" id="FRAC01000010">
    <property type="protein sequence ID" value="SHK22117.1"/>
    <property type="molecule type" value="Genomic_DNA"/>
</dbReference>
<dbReference type="NCBIfam" id="TIGR00531">
    <property type="entry name" value="BCCP"/>
    <property type="match status" value="1"/>
</dbReference>
<keyword evidence="7 8" id="KW-0092">Biotin</keyword>
<dbReference type="SUPFAM" id="SSF51230">
    <property type="entry name" value="Single hybrid motif"/>
    <property type="match status" value="1"/>
</dbReference>
<evidence type="ECO:0000313" key="10">
    <source>
        <dbReference type="EMBL" id="SHK22117.1"/>
    </source>
</evidence>
<dbReference type="STRING" id="1121322.SAMN02745136_01970"/>
<evidence type="ECO:0000256" key="7">
    <source>
        <dbReference type="ARBA" id="ARBA00023267"/>
    </source>
</evidence>
<dbReference type="PANTHER" id="PTHR45266">
    <property type="entry name" value="OXALOACETATE DECARBOXYLASE ALPHA CHAIN"/>
    <property type="match status" value="1"/>
</dbReference>
<evidence type="ECO:0000256" key="5">
    <source>
        <dbReference type="ARBA" id="ARBA00023098"/>
    </source>
</evidence>
<evidence type="ECO:0000256" key="8">
    <source>
        <dbReference type="RuleBase" id="RU364072"/>
    </source>
</evidence>
<evidence type="ECO:0000259" key="9">
    <source>
        <dbReference type="PROSITE" id="PS50968"/>
    </source>
</evidence>
<comment type="pathway">
    <text evidence="1 8">Lipid metabolism; fatty acid biosynthesis.</text>
</comment>
<dbReference type="GO" id="GO:0009317">
    <property type="term" value="C:acetyl-CoA carboxylase complex"/>
    <property type="evidence" value="ECO:0007669"/>
    <property type="project" value="InterPro"/>
</dbReference>
<keyword evidence="11" id="KW-1185">Reference proteome</keyword>
<dbReference type="InterPro" id="IPR001882">
    <property type="entry name" value="Biotin_BS"/>
</dbReference>
<gene>
    <name evidence="10" type="ORF">SAMN02745136_01970</name>
</gene>
<dbReference type="InterPro" id="IPR011053">
    <property type="entry name" value="Single_hybrid_motif"/>
</dbReference>